<dbReference type="PROSITE" id="PS52015">
    <property type="entry name" value="TONB_CTD"/>
    <property type="match status" value="1"/>
</dbReference>
<evidence type="ECO:0000313" key="13">
    <source>
        <dbReference type="Proteomes" id="UP001596978"/>
    </source>
</evidence>
<evidence type="ECO:0000256" key="6">
    <source>
        <dbReference type="ARBA" id="ARBA00022692"/>
    </source>
</evidence>
<dbReference type="PANTHER" id="PTHR33446">
    <property type="entry name" value="PROTEIN TONB-RELATED"/>
    <property type="match status" value="1"/>
</dbReference>
<evidence type="ECO:0000256" key="5">
    <source>
        <dbReference type="ARBA" id="ARBA00022519"/>
    </source>
</evidence>
<evidence type="ECO:0000259" key="11">
    <source>
        <dbReference type="PROSITE" id="PS52015"/>
    </source>
</evidence>
<accession>A0ABW3D0Z7</accession>
<evidence type="ECO:0000256" key="10">
    <source>
        <dbReference type="SAM" id="SignalP"/>
    </source>
</evidence>
<comment type="caution">
    <text evidence="12">The sequence shown here is derived from an EMBL/GenBank/DDBJ whole genome shotgun (WGS) entry which is preliminary data.</text>
</comment>
<proteinExistence type="inferred from homology"/>
<dbReference type="Gene3D" id="3.30.1150.10">
    <property type="match status" value="1"/>
</dbReference>
<evidence type="ECO:0000256" key="3">
    <source>
        <dbReference type="ARBA" id="ARBA00022448"/>
    </source>
</evidence>
<keyword evidence="5" id="KW-0997">Cell inner membrane</keyword>
<evidence type="ECO:0000313" key="12">
    <source>
        <dbReference type="EMBL" id="MFD0862802.1"/>
    </source>
</evidence>
<gene>
    <name evidence="12" type="ORF">ACFQ1M_11355</name>
</gene>
<keyword evidence="7" id="KW-0653">Protein transport</keyword>
<reference evidence="13" key="1">
    <citation type="journal article" date="2019" name="Int. J. Syst. Evol. Microbiol.">
        <title>The Global Catalogue of Microorganisms (GCM) 10K type strain sequencing project: providing services to taxonomists for standard genome sequencing and annotation.</title>
        <authorList>
            <consortium name="The Broad Institute Genomics Platform"/>
            <consortium name="The Broad Institute Genome Sequencing Center for Infectious Disease"/>
            <person name="Wu L."/>
            <person name="Ma J."/>
        </authorList>
    </citation>
    <scope>NUCLEOTIDE SEQUENCE [LARGE SCALE GENOMIC DNA]</scope>
    <source>
        <strain evidence="13">CCUG 62952</strain>
    </source>
</reference>
<dbReference type="RefSeq" id="WP_386408273.1">
    <property type="nucleotide sequence ID" value="NZ_JBHTJH010000010.1"/>
</dbReference>
<dbReference type="PANTHER" id="PTHR33446:SF2">
    <property type="entry name" value="PROTEIN TONB"/>
    <property type="match status" value="1"/>
</dbReference>
<keyword evidence="8" id="KW-1133">Transmembrane helix</keyword>
<organism evidence="12 13">
    <name type="scientific">Sungkyunkwania multivorans</name>
    <dbReference type="NCBI Taxonomy" id="1173618"/>
    <lineage>
        <taxon>Bacteria</taxon>
        <taxon>Pseudomonadati</taxon>
        <taxon>Bacteroidota</taxon>
        <taxon>Flavobacteriia</taxon>
        <taxon>Flavobacteriales</taxon>
        <taxon>Flavobacteriaceae</taxon>
        <taxon>Sungkyunkwania</taxon>
    </lineage>
</organism>
<comment type="similarity">
    <text evidence="2">Belongs to the TonB family.</text>
</comment>
<dbReference type="InterPro" id="IPR051045">
    <property type="entry name" value="TonB-dependent_transducer"/>
</dbReference>
<evidence type="ECO:0000256" key="2">
    <source>
        <dbReference type="ARBA" id="ARBA00006555"/>
    </source>
</evidence>
<keyword evidence="9" id="KW-0472">Membrane</keyword>
<keyword evidence="4" id="KW-1003">Cell membrane</keyword>
<feature type="chain" id="PRO_5045103738" evidence="10">
    <location>
        <begin position="20"/>
        <end position="293"/>
    </location>
</feature>
<dbReference type="Pfam" id="PF03544">
    <property type="entry name" value="TonB_C"/>
    <property type="match status" value="1"/>
</dbReference>
<evidence type="ECO:0000256" key="4">
    <source>
        <dbReference type="ARBA" id="ARBA00022475"/>
    </source>
</evidence>
<feature type="signal peptide" evidence="10">
    <location>
        <begin position="1"/>
        <end position="19"/>
    </location>
</feature>
<protein>
    <submittedName>
        <fullName evidence="12">Energy transducer TonB</fullName>
    </submittedName>
</protein>
<keyword evidence="6" id="KW-0812">Transmembrane</keyword>
<evidence type="ECO:0000256" key="1">
    <source>
        <dbReference type="ARBA" id="ARBA00004383"/>
    </source>
</evidence>
<dbReference type="InterPro" id="IPR037682">
    <property type="entry name" value="TonB_C"/>
</dbReference>
<sequence length="293" mass="33464">MRSVLLPLLIFMMCLPLKAQDASQVVSQDSSQVASQDLNPKYFPQEQIILLACNDRKDPKCVADYLEKKVSVFLNNQEYLEKLANSKKDTLWTSVKIVFDTETSIDEDLSYVSFGENTKYLGEQAEADLEGVIFDLDQIELIHRKSEPTISNHYFYFSYAIGKSEESTTLNYVPPEEEYTGGVVDEIPIFPGCEEVEEADQKACFQSKMVAHIQKHFKYPEEAKKMGLEGRVYVLFAISKEGNLENVKTRGPSPMLEEEGRRIIELLPTMKHGKRNGKPNSVRFTIPIVFRLR</sequence>
<keyword evidence="10" id="KW-0732">Signal</keyword>
<dbReference type="EMBL" id="JBHTJH010000010">
    <property type="protein sequence ID" value="MFD0862802.1"/>
    <property type="molecule type" value="Genomic_DNA"/>
</dbReference>
<dbReference type="InterPro" id="IPR006260">
    <property type="entry name" value="TonB/TolA_C"/>
</dbReference>
<keyword evidence="13" id="KW-1185">Reference proteome</keyword>
<dbReference type="SUPFAM" id="SSF74653">
    <property type="entry name" value="TolA/TonB C-terminal domain"/>
    <property type="match status" value="1"/>
</dbReference>
<keyword evidence="3" id="KW-0813">Transport</keyword>
<evidence type="ECO:0000256" key="9">
    <source>
        <dbReference type="ARBA" id="ARBA00023136"/>
    </source>
</evidence>
<evidence type="ECO:0000256" key="8">
    <source>
        <dbReference type="ARBA" id="ARBA00022989"/>
    </source>
</evidence>
<feature type="domain" description="TonB C-terminal" evidence="11">
    <location>
        <begin position="204"/>
        <end position="293"/>
    </location>
</feature>
<evidence type="ECO:0000256" key="7">
    <source>
        <dbReference type="ARBA" id="ARBA00022927"/>
    </source>
</evidence>
<name>A0ABW3D0Z7_9FLAO</name>
<comment type="subcellular location">
    <subcellularLocation>
        <location evidence="1">Cell inner membrane</location>
        <topology evidence="1">Single-pass membrane protein</topology>
        <orientation evidence="1">Periplasmic side</orientation>
    </subcellularLocation>
</comment>
<dbReference type="Proteomes" id="UP001596978">
    <property type="component" value="Unassembled WGS sequence"/>
</dbReference>
<dbReference type="NCBIfam" id="TIGR01352">
    <property type="entry name" value="tonB_Cterm"/>
    <property type="match status" value="1"/>
</dbReference>